<keyword evidence="5" id="KW-1185">Reference proteome</keyword>
<dbReference type="EMBL" id="FUWW01000019">
    <property type="protein sequence ID" value="SJZ74963.1"/>
    <property type="molecule type" value="Genomic_DNA"/>
</dbReference>
<dbReference type="EC" id="3.1.4.-" evidence="2"/>
<dbReference type="OrthoDB" id="9800565at2"/>
<accession>A0A1T4N719</accession>
<dbReference type="PANTHER" id="PTHR11124">
    <property type="entry name" value="VACUOLAR SORTING PROTEIN VPS29"/>
    <property type="match status" value="1"/>
</dbReference>
<evidence type="ECO:0000256" key="1">
    <source>
        <dbReference type="ARBA" id="ARBA00008950"/>
    </source>
</evidence>
<dbReference type="InterPro" id="IPR029052">
    <property type="entry name" value="Metallo-depent_PP-like"/>
</dbReference>
<dbReference type="RefSeq" id="WP_078768949.1">
    <property type="nucleotide sequence ID" value="NZ_FUWW01000019.1"/>
</dbReference>
<proteinExistence type="inferred from homology"/>
<gene>
    <name evidence="4" type="ORF">SAMN02745114_01496</name>
</gene>
<reference evidence="4 5" key="1">
    <citation type="submission" date="2017-02" db="EMBL/GenBank/DDBJ databases">
        <authorList>
            <person name="Peterson S.W."/>
        </authorList>
    </citation>
    <scope>NUCLEOTIDE SEQUENCE [LARGE SCALE GENOMIC DNA]</scope>
    <source>
        <strain evidence="4 5">ATCC 51222</strain>
    </source>
</reference>
<comment type="cofactor">
    <cofactor evidence="2">
        <name>a divalent metal cation</name>
        <dbReference type="ChEBI" id="CHEBI:60240"/>
    </cofactor>
</comment>
<evidence type="ECO:0000313" key="4">
    <source>
        <dbReference type="EMBL" id="SJZ74963.1"/>
    </source>
</evidence>
<dbReference type="InterPro" id="IPR024654">
    <property type="entry name" value="Calcineurin-like_PHP_lpxH"/>
</dbReference>
<feature type="domain" description="Calcineurin-like phosphoesterase" evidence="3">
    <location>
        <begin position="3"/>
        <end position="142"/>
    </location>
</feature>
<name>A0A1T4N719_9FIRM</name>
<evidence type="ECO:0000313" key="5">
    <source>
        <dbReference type="Proteomes" id="UP000190657"/>
    </source>
</evidence>
<organism evidence="4 5">
    <name type="scientific">Eubacterium coprostanoligenes</name>
    <dbReference type="NCBI Taxonomy" id="290054"/>
    <lineage>
        <taxon>Bacteria</taxon>
        <taxon>Bacillati</taxon>
        <taxon>Bacillota</taxon>
        <taxon>Clostridia</taxon>
        <taxon>Eubacteriales</taxon>
        <taxon>Eubacteriaceae</taxon>
        <taxon>Eubacterium</taxon>
    </lineage>
</organism>
<evidence type="ECO:0000259" key="3">
    <source>
        <dbReference type="Pfam" id="PF12850"/>
    </source>
</evidence>
<dbReference type="InterPro" id="IPR000979">
    <property type="entry name" value="Phosphodiesterase_MJ0936/Vps29"/>
</dbReference>
<dbReference type="SUPFAM" id="SSF56300">
    <property type="entry name" value="Metallo-dependent phosphatases"/>
    <property type="match status" value="1"/>
</dbReference>
<dbReference type="GO" id="GO:0046872">
    <property type="term" value="F:metal ion binding"/>
    <property type="evidence" value="ECO:0007669"/>
    <property type="project" value="UniProtKB-KW"/>
</dbReference>
<dbReference type="STRING" id="290054.SAMN02745114_01496"/>
<evidence type="ECO:0000256" key="2">
    <source>
        <dbReference type="RuleBase" id="RU362039"/>
    </source>
</evidence>
<keyword evidence="2" id="KW-0479">Metal-binding</keyword>
<dbReference type="Pfam" id="PF12850">
    <property type="entry name" value="Metallophos_2"/>
    <property type="match status" value="1"/>
</dbReference>
<protein>
    <recommendedName>
        <fullName evidence="2">Phosphoesterase</fullName>
        <ecNumber evidence="2">3.1.4.-</ecNumber>
    </recommendedName>
</protein>
<sequence length="155" mass="17222">MTKLLLISDSHRDKQTLSKILKNEPNFDRVIFLGDGIEDVEDAFLTSSKPITSVTGNCDTDYCISSERVIKVEDINIFITHGHFYDVKLTFKNIAQATKSKGCSVAFIGHTHIQTDETVDGVRIINPGSVSYLGNYAIITIDNDKLNVELKGLKD</sequence>
<dbReference type="NCBIfam" id="TIGR00040">
    <property type="entry name" value="yfcE"/>
    <property type="match status" value="1"/>
</dbReference>
<dbReference type="Gene3D" id="3.60.21.10">
    <property type="match status" value="1"/>
</dbReference>
<dbReference type="Proteomes" id="UP000190657">
    <property type="component" value="Unassembled WGS sequence"/>
</dbReference>
<dbReference type="AlphaFoldDB" id="A0A1T4N719"/>
<comment type="similarity">
    <text evidence="1 2">Belongs to the metallophosphoesterase superfamily. YfcE family.</text>
</comment>
<dbReference type="GO" id="GO:0016787">
    <property type="term" value="F:hydrolase activity"/>
    <property type="evidence" value="ECO:0007669"/>
    <property type="project" value="UniProtKB-UniRule"/>
</dbReference>